<feature type="domain" description="Leucine zipper homeobox-associated" evidence="3">
    <location>
        <begin position="26"/>
        <end position="65"/>
    </location>
</feature>
<dbReference type="PROSITE" id="PS51257">
    <property type="entry name" value="PROKAR_LIPOPROTEIN"/>
    <property type="match status" value="1"/>
</dbReference>
<name>A0A1I5EHW4_9FIRM</name>
<dbReference type="Pfam" id="PF02183">
    <property type="entry name" value="HALZ"/>
    <property type="match status" value="1"/>
</dbReference>
<dbReference type="GO" id="GO:0006355">
    <property type="term" value="P:regulation of DNA-templated transcription"/>
    <property type="evidence" value="ECO:0007669"/>
    <property type="project" value="InterPro"/>
</dbReference>
<dbReference type="AlphaFoldDB" id="A0A1I5EHW4"/>
<dbReference type="EMBL" id="FOWD01000009">
    <property type="protein sequence ID" value="SFO11084.1"/>
    <property type="molecule type" value="Genomic_DNA"/>
</dbReference>
<dbReference type="GO" id="GO:0043565">
    <property type="term" value="F:sequence-specific DNA binding"/>
    <property type="evidence" value="ECO:0007669"/>
    <property type="project" value="InterPro"/>
</dbReference>
<keyword evidence="5" id="KW-0371">Homeobox</keyword>
<evidence type="ECO:0000256" key="1">
    <source>
        <dbReference type="SAM" id="MobiDB-lite"/>
    </source>
</evidence>
<proteinExistence type="predicted"/>
<protein>
    <submittedName>
        <fullName evidence="5">Homeobox associated leucine zipper</fullName>
    </submittedName>
</protein>
<keyword evidence="5" id="KW-0238">DNA-binding</keyword>
<keyword evidence="2" id="KW-0732">Signal</keyword>
<keyword evidence="6" id="KW-1185">Reference proteome</keyword>
<feature type="region of interest" description="Disordered" evidence="1">
    <location>
        <begin position="66"/>
        <end position="86"/>
    </location>
</feature>
<evidence type="ECO:0000259" key="3">
    <source>
        <dbReference type="Pfam" id="PF02183"/>
    </source>
</evidence>
<dbReference type="OrthoDB" id="2965787at2"/>
<dbReference type="InterPro" id="IPR043939">
    <property type="entry name" value="DUF5780"/>
</dbReference>
<evidence type="ECO:0000313" key="6">
    <source>
        <dbReference type="Proteomes" id="UP000198806"/>
    </source>
</evidence>
<dbReference type="Proteomes" id="UP000198806">
    <property type="component" value="Unassembled WGS sequence"/>
</dbReference>
<evidence type="ECO:0000256" key="2">
    <source>
        <dbReference type="SAM" id="SignalP"/>
    </source>
</evidence>
<organism evidence="5 6">
    <name type="scientific">Anaerocolumna aminovalerica</name>
    <dbReference type="NCBI Taxonomy" id="1527"/>
    <lineage>
        <taxon>Bacteria</taxon>
        <taxon>Bacillati</taxon>
        <taxon>Bacillota</taxon>
        <taxon>Clostridia</taxon>
        <taxon>Lachnospirales</taxon>
        <taxon>Lachnospiraceae</taxon>
        <taxon>Anaerocolumna</taxon>
    </lineage>
</organism>
<feature type="chain" id="PRO_5039274238" evidence="2">
    <location>
        <begin position="19"/>
        <end position="238"/>
    </location>
</feature>
<reference evidence="5 6" key="1">
    <citation type="submission" date="2016-10" db="EMBL/GenBank/DDBJ databases">
        <authorList>
            <person name="de Groot N.N."/>
        </authorList>
    </citation>
    <scope>NUCLEOTIDE SEQUENCE [LARGE SCALE GENOMIC DNA]</scope>
    <source>
        <strain evidence="5 6">DSM 1283</strain>
    </source>
</reference>
<feature type="signal peptide" evidence="2">
    <location>
        <begin position="1"/>
        <end position="18"/>
    </location>
</feature>
<dbReference type="InterPro" id="IPR003106">
    <property type="entry name" value="Leu_zip_homeo"/>
</dbReference>
<accession>A0A1I5EHW4</accession>
<feature type="domain" description="DUF5780" evidence="4">
    <location>
        <begin position="125"/>
        <end position="234"/>
    </location>
</feature>
<evidence type="ECO:0000259" key="4">
    <source>
        <dbReference type="Pfam" id="PF19092"/>
    </source>
</evidence>
<sequence length="238" mass="27124">MKRKLILLMLVLTSCILAGCSKDSKTEEDYKRLMGEFDTLKTEFDNLKSKNDELIKENNELKSKMDSFALDTESDDTKQGKNTKVSNKNMTGKELEAALLEQPMYVISSEYVVQDEEYKALYPDMLNAVIKNNSGEDVKNATVAFVAWDKNNFPVKIVGHIDFTDGSYVKECNFGDVNMIDGSTYGEDKGMAISYADCGNIETIKAIVVDYKNFDEKTWENPYYETWVGLYENKKLEE</sequence>
<dbReference type="RefSeq" id="WP_091685641.1">
    <property type="nucleotide sequence ID" value="NZ_BAABFM010000073.1"/>
</dbReference>
<gene>
    <name evidence="5" type="ORF">SAMN04489757_10973</name>
</gene>
<evidence type="ECO:0000313" key="5">
    <source>
        <dbReference type="EMBL" id="SFO11084.1"/>
    </source>
</evidence>
<dbReference type="Pfam" id="PF19092">
    <property type="entry name" value="DUF5780"/>
    <property type="match status" value="1"/>
</dbReference>